<evidence type="ECO:0000313" key="3">
    <source>
        <dbReference type="EMBL" id="KAK2964153.1"/>
    </source>
</evidence>
<dbReference type="Proteomes" id="UP001281761">
    <property type="component" value="Unassembled WGS sequence"/>
</dbReference>
<feature type="transmembrane region" description="Helical" evidence="1">
    <location>
        <begin position="234"/>
        <end position="256"/>
    </location>
</feature>
<dbReference type="InterPro" id="IPR036047">
    <property type="entry name" value="F-box-like_dom_sf"/>
</dbReference>
<feature type="transmembrane region" description="Helical" evidence="1">
    <location>
        <begin position="360"/>
        <end position="384"/>
    </location>
</feature>
<proteinExistence type="predicted"/>
<accession>A0ABQ9YK77</accession>
<protein>
    <recommendedName>
        <fullName evidence="2">F-box domain-containing protein</fullName>
    </recommendedName>
</protein>
<feature type="transmembrane region" description="Helical" evidence="1">
    <location>
        <begin position="137"/>
        <end position="164"/>
    </location>
</feature>
<dbReference type="EMBL" id="JARBJD010000003">
    <property type="protein sequence ID" value="KAK2964153.1"/>
    <property type="molecule type" value="Genomic_DNA"/>
</dbReference>
<evidence type="ECO:0000259" key="2">
    <source>
        <dbReference type="PROSITE" id="PS50181"/>
    </source>
</evidence>
<dbReference type="InterPro" id="IPR001810">
    <property type="entry name" value="F-box_dom"/>
</dbReference>
<feature type="transmembrane region" description="Helical" evidence="1">
    <location>
        <begin position="176"/>
        <end position="195"/>
    </location>
</feature>
<feature type="domain" description="F-box" evidence="2">
    <location>
        <begin position="10"/>
        <end position="56"/>
    </location>
</feature>
<keyword evidence="1" id="KW-1133">Transmembrane helix</keyword>
<sequence>MDQKEQIDFSSSIDSLPDIVIDELLPHCDLQTLLALQLTSKRFYLALKDEYMWQNAFLGELLSIRQEYLIEPPEWNPLSQFEIQNANDSNYLNSYGLLDGGLKDSLKFYIQTVRTQDTGKERITKKTRKYRSHVSRFVFSIINAILSTVIACLGCVCIGFTLQAQEIGTRTTFLDYWISSAVCISLALVFFVLAASTEDEDTPCLTGAVLIMAVLLIDTVFLVPAFWLDGIFTSSHWFGFIPISLILLLLEILIVVQSIRTALYGWVVMLVHSPIWIAGYVLSILKLDGVINVLWSVVMSPFFFVAFSIPFAAILCRSCPQRVRWCDAVALSLIVGISVTLILLFPTLRADHVLKGHFHFSLIPLYLVSVVFLICGVVYVVWACRKIHHLILRFHESVAMEITLGKRKMVETIKKAISKEA</sequence>
<name>A0ABQ9YK77_9EUKA</name>
<keyword evidence="1" id="KW-0472">Membrane</keyword>
<feature type="transmembrane region" description="Helical" evidence="1">
    <location>
        <begin position="328"/>
        <end position="348"/>
    </location>
</feature>
<comment type="caution">
    <text evidence="3">The sequence shown here is derived from an EMBL/GenBank/DDBJ whole genome shotgun (WGS) entry which is preliminary data.</text>
</comment>
<keyword evidence="1" id="KW-0812">Transmembrane</keyword>
<dbReference type="Gene3D" id="1.20.1280.50">
    <property type="match status" value="1"/>
</dbReference>
<keyword evidence="4" id="KW-1185">Reference proteome</keyword>
<organism evidence="3 4">
    <name type="scientific">Blattamonas nauphoetae</name>
    <dbReference type="NCBI Taxonomy" id="2049346"/>
    <lineage>
        <taxon>Eukaryota</taxon>
        <taxon>Metamonada</taxon>
        <taxon>Preaxostyla</taxon>
        <taxon>Oxymonadida</taxon>
        <taxon>Blattamonas</taxon>
    </lineage>
</organism>
<gene>
    <name evidence="3" type="ORF">BLNAU_684</name>
</gene>
<feature type="transmembrane region" description="Helical" evidence="1">
    <location>
        <begin position="294"/>
        <end position="316"/>
    </location>
</feature>
<evidence type="ECO:0000313" key="4">
    <source>
        <dbReference type="Proteomes" id="UP001281761"/>
    </source>
</evidence>
<dbReference type="SUPFAM" id="SSF81383">
    <property type="entry name" value="F-box domain"/>
    <property type="match status" value="1"/>
</dbReference>
<feature type="transmembrane region" description="Helical" evidence="1">
    <location>
        <begin position="263"/>
        <end position="282"/>
    </location>
</feature>
<dbReference type="PROSITE" id="PS50181">
    <property type="entry name" value="FBOX"/>
    <property type="match status" value="1"/>
</dbReference>
<reference evidence="3 4" key="1">
    <citation type="journal article" date="2022" name="bioRxiv">
        <title>Genomics of Preaxostyla Flagellates Illuminates Evolutionary Transitions and the Path Towards Mitochondrial Loss.</title>
        <authorList>
            <person name="Novak L.V.F."/>
            <person name="Treitli S.C."/>
            <person name="Pyrih J."/>
            <person name="Halakuc P."/>
            <person name="Pipaliya S.V."/>
            <person name="Vacek V."/>
            <person name="Brzon O."/>
            <person name="Soukal P."/>
            <person name="Eme L."/>
            <person name="Dacks J.B."/>
            <person name="Karnkowska A."/>
            <person name="Elias M."/>
            <person name="Hampl V."/>
        </authorList>
    </citation>
    <scope>NUCLEOTIDE SEQUENCE [LARGE SCALE GENOMIC DNA]</scope>
    <source>
        <strain evidence="3">NAU3</strain>
        <tissue evidence="3">Gut</tissue>
    </source>
</reference>
<evidence type="ECO:0000256" key="1">
    <source>
        <dbReference type="SAM" id="Phobius"/>
    </source>
</evidence>
<feature type="transmembrane region" description="Helical" evidence="1">
    <location>
        <begin position="207"/>
        <end position="228"/>
    </location>
</feature>